<proteinExistence type="predicted"/>
<reference evidence="1 2" key="1">
    <citation type="submission" date="2019-11" db="EMBL/GenBank/DDBJ databases">
        <title>Whole genome sequence of Oryza granulata.</title>
        <authorList>
            <person name="Li W."/>
        </authorList>
    </citation>
    <scope>NUCLEOTIDE SEQUENCE [LARGE SCALE GENOMIC DNA]</scope>
    <source>
        <strain evidence="2">cv. Menghai</strain>
        <tissue evidence="1">Leaf</tissue>
    </source>
</reference>
<protein>
    <submittedName>
        <fullName evidence="1">Uncharacterized protein</fullName>
    </submittedName>
</protein>
<name>A0A6G1C6Z4_9ORYZ</name>
<dbReference type="EMBL" id="SPHZ02000010">
    <property type="protein sequence ID" value="KAF0895916.1"/>
    <property type="molecule type" value="Genomic_DNA"/>
</dbReference>
<dbReference type="AlphaFoldDB" id="A0A6G1C6Z4"/>
<evidence type="ECO:0000313" key="1">
    <source>
        <dbReference type="EMBL" id="KAF0895916.1"/>
    </source>
</evidence>
<sequence length="121" mass="13528">MPAFFTWLITLAHRRGASGKERSSVSTTHVRLWVPARGMRMLGAGGTPAFLAWPPVVIRYATEGRLAALSHVFCLVSWRSQVARGCRMVFWMYDLRHVRYEVGGGCAATVCVIYVIVLDNE</sequence>
<comment type="caution">
    <text evidence="1">The sequence shown here is derived from an EMBL/GenBank/DDBJ whole genome shotgun (WGS) entry which is preliminary data.</text>
</comment>
<evidence type="ECO:0000313" key="2">
    <source>
        <dbReference type="Proteomes" id="UP000479710"/>
    </source>
</evidence>
<organism evidence="1 2">
    <name type="scientific">Oryza meyeriana var. granulata</name>
    <dbReference type="NCBI Taxonomy" id="110450"/>
    <lineage>
        <taxon>Eukaryota</taxon>
        <taxon>Viridiplantae</taxon>
        <taxon>Streptophyta</taxon>
        <taxon>Embryophyta</taxon>
        <taxon>Tracheophyta</taxon>
        <taxon>Spermatophyta</taxon>
        <taxon>Magnoliopsida</taxon>
        <taxon>Liliopsida</taxon>
        <taxon>Poales</taxon>
        <taxon>Poaceae</taxon>
        <taxon>BOP clade</taxon>
        <taxon>Oryzoideae</taxon>
        <taxon>Oryzeae</taxon>
        <taxon>Oryzinae</taxon>
        <taxon>Oryza</taxon>
        <taxon>Oryza meyeriana</taxon>
    </lineage>
</organism>
<keyword evidence="2" id="KW-1185">Reference proteome</keyword>
<dbReference type="Proteomes" id="UP000479710">
    <property type="component" value="Unassembled WGS sequence"/>
</dbReference>
<accession>A0A6G1C6Z4</accession>
<gene>
    <name evidence="1" type="ORF">E2562_017560</name>
</gene>